<evidence type="ECO:0000256" key="5">
    <source>
        <dbReference type="ARBA" id="ARBA00023136"/>
    </source>
</evidence>
<dbReference type="KEGG" id="ccoc:CCON33237_0743"/>
<dbReference type="Proteomes" id="UP000066049">
    <property type="component" value="Chromosome"/>
</dbReference>
<keyword evidence="5 7" id="KW-0472">Membrane</keyword>
<feature type="transmembrane region" description="Helical" evidence="7">
    <location>
        <begin position="145"/>
        <end position="162"/>
    </location>
</feature>
<reference evidence="10" key="1">
    <citation type="submission" date="2015-08" db="EMBL/GenBank/DDBJ databases">
        <title>Comparative genomics of the Campylobacter concisus group.</title>
        <authorList>
            <person name="Miller W.G."/>
            <person name="Yee E."/>
            <person name="Chapman M.H."/>
            <person name="Huynh S."/>
            <person name="Bono J.L."/>
            <person name="On S.L.W."/>
            <person name="St Leger J."/>
            <person name="Foster G."/>
            <person name="Parker C.T."/>
        </authorList>
    </citation>
    <scope>NUCLEOTIDE SEQUENCE [LARGE SCALE GENOMIC DNA]</scope>
    <source>
        <strain evidence="10">ATCC 33237</strain>
    </source>
</reference>
<keyword evidence="3 7" id="KW-0812">Transmembrane</keyword>
<feature type="domain" description="Threonine/serine exporter-like N-terminal" evidence="8">
    <location>
        <begin position="13"/>
        <end position="252"/>
    </location>
</feature>
<dbReference type="EMBL" id="CP012541">
    <property type="protein sequence ID" value="ALF47431.1"/>
    <property type="molecule type" value="Genomic_DNA"/>
</dbReference>
<evidence type="ECO:0000259" key="8">
    <source>
        <dbReference type="Pfam" id="PF06738"/>
    </source>
</evidence>
<dbReference type="InterPro" id="IPR010619">
    <property type="entry name" value="ThrE-like_N"/>
</dbReference>
<dbReference type="PANTHER" id="PTHR34390:SF2">
    <property type="entry name" value="SUCCINATE TRANSPORTER SUBUNIT YJJP-RELATED"/>
    <property type="match status" value="1"/>
</dbReference>
<evidence type="ECO:0000313" key="10">
    <source>
        <dbReference type="Proteomes" id="UP000066049"/>
    </source>
</evidence>
<proteinExistence type="inferred from homology"/>
<dbReference type="PATRIC" id="fig|199.248.peg.769"/>
<evidence type="ECO:0000313" key="9">
    <source>
        <dbReference type="EMBL" id="ALF47431.1"/>
    </source>
</evidence>
<dbReference type="GO" id="GO:0005886">
    <property type="term" value="C:plasma membrane"/>
    <property type="evidence" value="ECO:0007669"/>
    <property type="project" value="UniProtKB-SubCell"/>
</dbReference>
<dbReference type="GO" id="GO:0022857">
    <property type="term" value="F:transmembrane transporter activity"/>
    <property type="evidence" value="ECO:0007669"/>
    <property type="project" value="InterPro"/>
</dbReference>
<feature type="transmembrane region" description="Helical" evidence="7">
    <location>
        <begin position="232"/>
        <end position="250"/>
    </location>
</feature>
<name>A0A0M4TLT8_9BACT</name>
<dbReference type="PANTHER" id="PTHR34390">
    <property type="entry name" value="UPF0442 PROTEIN YJJB-RELATED"/>
    <property type="match status" value="1"/>
</dbReference>
<dbReference type="RefSeq" id="WP_054196450.1">
    <property type="nucleotide sequence ID" value="NZ_CABMKQ010000014.1"/>
</dbReference>
<sequence>MNAKPDIQVLTNFLAEYTTAMVSAGTYTARVEKCVDRIAKHYGYDVSVTIFVKYFTISVMDSADNSLRRTYVKKIPFGHVSFNRISELSSLSWRILDEDLSLDEAKEQFEGVMRIGANKFASSLILISLANAAFCKLFGGDAGSVACVFFATLVGYSLRFALAKMGVNLKIQYVLVSFVVSFIAYLGVFYGFTHTSDVAIGSSILFLMPGVFLINSVFDILNDNTLVGISRAVSTGILILCIAVGVYITLSLSSAEILHV</sequence>
<dbReference type="GO" id="GO:0015744">
    <property type="term" value="P:succinate transport"/>
    <property type="evidence" value="ECO:0007669"/>
    <property type="project" value="TreeGrafter"/>
</dbReference>
<dbReference type="InterPro" id="IPR050539">
    <property type="entry name" value="ThrE_Dicarb/AminoAcid_Exp"/>
</dbReference>
<comment type="subcellular location">
    <subcellularLocation>
        <location evidence="1">Cell membrane</location>
        <topology evidence="1">Multi-pass membrane protein</topology>
    </subcellularLocation>
</comment>
<keyword evidence="4 7" id="KW-1133">Transmembrane helix</keyword>
<evidence type="ECO:0000256" key="4">
    <source>
        <dbReference type="ARBA" id="ARBA00022989"/>
    </source>
</evidence>
<protein>
    <submittedName>
        <fullName evidence="9">Hypothetical membrane protein (DUF1212 domain)</fullName>
    </submittedName>
</protein>
<feature type="transmembrane region" description="Helical" evidence="7">
    <location>
        <begin position="174"/>
        <end position="192"/>
    </location>
</feature>
<dbReference type="GeneID" id="28662417"/>
<organism evidence="9 10">
    <name type="scientific">Campylobacter concisus</name>
    <dbReference type="NCBI Taxonomy" id="199"/>
    <lineage>
        <taxon>Bacteria</taxon>
        <taxon>Pseudomonadati</taxon>
        <taxon>Campylobacterota</taxon>
        <taxon>Epsilonproteobacteria</taxon>
        <taxon>Campylobacterales</taxon>
        <taxon>Campylobacteraceae</taxon>
        <taxon>Campylobacter</taxon>
    </lineage>
</organism>
<keyword evidence="2" id="KW-1003">Cell membrane</keyword>
<comment type="similarity">
    <text evidence="6">Belongs to the ThrE exporter (TC 2.A.79) family.</text>
</comment>
<dbReference type="Pfam" id="PF06738">
    <property type="entry name" value="ThrE"/>
    <property type="match status" value="1"/>
</dbReference>
<dbReference type="AlphaFoldDB" id="A0A0M4TLT8"/>
<gene>
    <name evidence="9" type="ORF">CCON33237_0743</name>
</gene>
<evidence type="ECO:0000256" key="2">
    <source>
        <dbReference type="ARBA" id="ARBA00022475"/>
    </source>
</evidence>
<evidence type="ECO:0000256" key="7">
    <source>
        <dbReference type="SAM" id="Phobius"/>
    </source>
</evidence>
<feature type="transmembrane region" description="Helical" evidence="7">
    <location>
        <begin position="198"/>
        <end position="220"/>
    </location>
</feature>
<evidence type="ECO:0000256" key="6">
    <source>
        <dbReference type="ARBA" id="ARBA00034125"/>
    </source>
</evidence>
<evidence type="ECO:0000256" key="3">
    <source>
        <dbReference type="ARBA" id="ARBA00022692"/>
    </source>
</evidence>
<accession>A0A0M4TLT8</accession>
<evidence type="ECO:0000256" key="1">
    <source>
        <dbReference type="ARBA" id="ARBA00004651"/>
    </source>
</evidence>